<evidence type="ECO:0000259" key="1">
    <source>
        <dbReference type="Pfam" id="PF14258"/>
    </source>
</evidence>
<feature type="domain" description="DUF4350" evidence="1">
    <location>
        <begin position="47"/>
        <end position="244"/>
    </location>
</feature>
<accession>A0A518RKE1</accession>
<dbReference type="Gene3D" id="3.40.50.880">
    <property type="match status" value="1"/>
</dbReference>
<dbReference type="Proteomes" id="UP000318055">
    <property type="component" value="Chromosome"/>
</dbReference>
<organism evidence="2 3">
    <name type="scientific">Sphingomonas suaedae</name>
    <dbReference type="NCBI Taxonomy" id="2599297"/>
    <lineage>
        <taxon>Bacteria</taxon>
        <taxon>Pseudomonadati</taxon>
        <taxon>Pseudomonadota</taxon>
        <taxon>Alphaproteobacteria</taxon>
        <taxon>Sphingomonadales</taxon>
        <taxon>Sphingomonadaceae</taxon>
        <taxon>Sphingomonas</taxon>
    </lineage>
</organism>
<dbReference type="Pfam" id="PF14258">
    <property type="entry name" value="DUF4350"/>
    <property type="match status" value="1"/>
</dbReference>
<dbReference type="RefSeq" id="WP_145849372.1">
    <property type="nucleotide sequence ID" value="NZ_CP042239.1"/>
</dbReference>
<keyword evidence="3" id="KW-1185">Reference proteome</keyword>
<dbReference type="InterPro" id="IPR025646">
    <property type="entry name" value="DUF4350"/>
</dbReference>
<dbReference type="KEGG" id="ssua:FPZ54_19035"/>
<protein>
    <submittedName>
        <fullName evidence="2">DUF4350 domain-containing protein</fullName>
    </submittedName>
</protein>
<dbReference type="OrthoDB" id="6397329at2"/>
<name>A0A518RKE1_9SPHN</name>
<dbReference type="AlphaFoldDB" id="A0A518RKE1"/>
<evidence type="ECO:0000313" key="2">
    <source>
        <dbReference type="EMBL" id="QDX27900.1"/>
    </source>
</evidence>
<proteinExistence type="predicted"/>
<gene>
    <name evidence="2" type="ORF">FPZ54_19035</name>
</gene>
<dbReference type="InterPro" id="IPR029062">
    <property type="entry name" value="Class_I_gatase-like"/>
</dbReference>
<sequence>MAAAQQVALSDYDPKIAAPAFAGEGPVVAIDGAHQNFHTVEGRYAPFATLVRADGYRPRALTEAVTATSLAGTAILVIANARQRYATAEIAAIRGWVEQGGSLLLIADHAPFGTATTPLAAAFGVEMGNGYVAVRQDGKVTSRIAFSGRLLGAHPIITGPGPGGRVRRVETFTGQSLSVPAGATALLTLPDDALEVAGPPQVDALRRGESVPGQRVGGRAQAVALELGKGRVVIAGEAAMFTAQQMQSGAKVGLQVADDQRFVRNVMAWLARATI</sequence>
<dbReference type="SUPFAM" id="SSF52317">
    <property type="entry name" value="Class I glutamine amidotransferase-like"/>
    <property type="match status" value="1"/>
</dbReference>
<reference evidence="2 3" key="1">
    <citation type="submission" date="2019-07" db="EMBL/GenBank/DDBJ databases">
        <title>Sphingomonas alkalisoli sp. nov., isolated from rhizosphere soil of Suaedae salsa.</title>
        <authorList>
            <person name="Zhang H."/>
            <person name="Xu L."/>
            <person name="Zhang J.-X."/>
            <person name="Sun J.-Q."/>
        </authorList>
    </citation>
    <scope>NUCLEOTIDE SEQUENCE [LARGE SCALE GENOMIC DNA]</scope>
    <source>
        <strain evidence="2 3">XS-10</strain>
    </source>
</reference>
<evidence type="ECO:0000313" key="3">
    <source>
        <dbReference type="Proteomes" id="UP000318055"/>
    </source>
</evidence>
<dbReference type="EMBL" id="CP042239">
    <property type="protein sequence ID" value="QDX27900.1"/>
    <property type="molecule type" value="Genomic_DNA"/>
</dbReference>